<evidence type="ECO:0000313" key="2">
    <source>
        <dbReference type="Proteomes" id="UP001500751"/>
    </source>
</evidence>
<reference evidence="2" key="1">
    <citation type="journal article" date="2019" name="Int. J. Syst. Evol. Microbiol.">
        <title>The Global Catalogue of Microorganisms (GCM) 10K type strain sequencing project: providing services to taxonomists for standard genome sequencing and annotation.</title>
        <authorList>
            <consortium name="The Broad Institute Genomics Platform"/>
            <consortium name="The Broad Institute Genome Sequencing Center for Infectious Disease"/>
            <person name="Wu L."/>
            <person name="Ma J."/>
        </authorList>
    </citation>
    <scope>NUCLEOTIDE SEQUENCE [LARGE SCALE GENOMIC DNA]</scope>
    <source>
        <strain evidence="2">JCM 16014</strain>
    </source>
</reference>
<keyword evidence="2" id="KW-1185">Reference proteome</keyword>
<organism evidence="1 2">
    <name type="scientific">Catenulispora yoronensis</name>
    <dbReference type="NCBI Taxonomy" id="450799"/>
    <lineage>
        <taxon>Bacteria</taxon>
        <taxon>Bacillati</taxon>
        <taxon>Actinomycetota</taxon>
        <taxon>Actinomycetes</taxon>
        <taxon>Catenulisporales</taxon>
        <taxon>Catenulisporaceae</taxon>
        <taxon>Catenulispora</taxon>
    </lineage>
</organism>
<evidence type="ECO:0000313" key="1">
    <source>
        <dbReference type="EMBL" id="GAA2039203.1"/>
    </source>
</evidence>
<dbReference type="RefSeq" id="WP_344667736.1">
    <property type="nucleotide sequence ID" value="NZ_BAAAQN010000028.1"/>
</dbReference>
<name>A0ABP5G746_9ACTN</name>
<sequence>MTPVDWSAAIDRPHVRAEQHYAAFPYTPPTVPPTVYFDPEDRRMLSPDGDTLLVAFLDVHCVWSPAHTIGKATLDRPNKVTVGSVVPPGWNAADALGKLDPGHEAVFDELRAIAADHHAIAAAVAYPASLNLHRLPVSGGAVLGAGDPDATDRPGVATVACFGGPTRQLPALAVSLNSGGVTTRVPLAPEAYGPHGPWLRSLLP</sequence>
<protein>
    <submittedName>
        <fullName evidence="1">Uncharacterized protein</fullName>
    </submittedName>
</protein>
<dbReference type="Proteomes" id="UP001500751">
    <property type="component" value="Unassembled WGS sequence"/>
</dbReference>
<dbReference type="EMBL" id="BAAAQN010000028">
    <property type="protein sequence ID" value="GAA2039203.1"/>
    <property type="molecule type" value="Genomic_DNA"/>
</dbReference>
<accession>A0ABP5G746</accession>
<comment type="caution">
    <text evidence="1">The sequence shown here is derived from an EMBL/GenBank/DDBJ whole genome shotgun (WGS) entry which is preliminary data.</text>
</comment>
<gene>
    <name evidence="1" type="ORF">GCM10009839_46320</name>
</gene>
<proteinExistence type="predicted"/>